<sequence length="291" mass="33075">MTVQGATAHHAVPERNWGPILHKVFVYTCLVVGTVVIMIPFFWMITTSLKKSGTEFTFPIEWLPNPPRWKNYVDGWTVLPFNRWALNSVRISALAIAGSVISSAIVGFGFGRIRFPGRDALFLLVLATMMLPFPSVIVPLFLLFKRIGWIDTILPLTVPTFFGANAFFIFLLRQFFRTLPLDLDDAARVDGCNTFHVFLRICLPLIRPALGIIFVFSFMHNWNDFLGPLIFLSHTTKYTLALGLRYFQSQYRVEWALMMAVSLIILTPNIVLFFLAQKYYIQGIVVSGVKG</sequence>
<dbReference type="CDD" id="cd06261">
    <property type="entry name" value="TM_PBP2"/>
    <property type="match status" value="1"/>
</dbReference>
<dbReference type="InterPro" id="IPR000515">
    <property type="entry name" value="MetI-like"/>
</dbReference>
<evidence type="ECO:0000256" key="4">
    <source>
        <dbReference type="ARBA" id="ARBA00022692"/>
    </source>
</evidence>
<evidence type="ECO:0000256" key="2">
    <source>
        <dbReference type="ARBA" id="ARBA00022448"/>
    </source>
</evidence>
<feature type="transmembrane region" description="Helical" evidence="7">
    <location>
        <begin position="24"/>
        <end position="45"/>
    </location>
</feature>
<feature type="domain" description="ABC transmembrane type-1" evidence="8">
    <location>
        <begin position="85"/>
        <end position="276"/>
    </location>
</feature>
<comment type="subcellular location">
    <subcellularLocation>
        <location evidence="1 7">Cell membrane</location>
        <topology evidence="1 7">Multi-pass membrane protein</topology>
    </subcellularLocation>
</comment>
<name>A0A6B1DPA1_9CHLR</name>
<comment type="caution">
    <text evidence="9">The sequence shown here is derived from an EMBL/GenBank/DDBJ whole genome shotgun (WGS) entry which is preliminary data.</text>
</comment>
<keyword evidence="6 7" id="KW-0472">Membrane</keyword>
<dbReference type="GO" id="GO:0055085">
    <property type="term" value="P:transmembrane transport"/>
    <property type="evidence" value="ECO:0007669"/>
    <property type="project" value="InterPro"/>
</dbReference>
<feature type="transmembrane region" description="Helical" evidence="7">
    <location>
        <begin position="89"/>
        <end position="110"/>
    </location>
</feature>
<evidence type="ECO:0000313" key="9">
    <source>
        <dbReference type="EMBL" id="MYD89268.1"/>
    </source>
</evidence>
<dbReference type="AlphaFoldDB" id="A0A6B1DPA1"/>
<reference evidence="9" key="1">
    <citation type="submission" date="2019-09" db="EMBL/GenBank/DDBJ databases">
        <title>Characterisation of the sponge microbiome using genome-centric metagenomics.</title>
        <authorList>
            <person name="Engelberts J.P."/>
            <person name="Robbins S.J."/>
            <person name="De Goeij J.M."/>
            <person name="Aranda M."/>
            <person name="Bell S.C."/>
            <person name="Webster N.S."/>
        </authorList>
    </citation>
    <scope>NUCLEOTIDE SEQUENCE</scope>
    <source>
        <strain evidence="9">SB0662_bin_9</strain>
    </source>
</reference>
<organism evidence="9">
    <name type="scientific">Caldilineaceae bacterium SB0662_bin_9</name>
    <dbReference type="NCBI Taxonomy" id="2605258"/>
    <lineage>
        <taxon>Bacteria</taxon>
        <taxon>Bacillati</taxon>
        <taxon>Chloroflexota</taxon>
        <taxon>Caldilineae</taxon>
        <taxon>Caldilineales</taxon>
        <taxon>Caldilineaceae</taxon>
    </lineage>
</organism>
<evidence type="ECO:0000259" key="8">
    <source>
        <dbReference type="PROSITE" id="PS50928"/>
    </source>
</evidence>
<dbReference type="Gene3D" id="1.10.3720.10">
    <property type="entry name" value="MetI-like"/>
    <property type="match status" value="1"/>
</dbReference>
<feature type="transmembrane region" description="Helical" evidence="7">
    <location>
        <begin position="156"/>
        <end position="176"/>
    </location>
</feature>
<accession>A0A6B1DPA1</accession>
<dbReference type="GO" id="GO:0005886">
    <property type="term" value="C:plasma membrane"/>
    <property type="evidence" value="ECO:0007669"/>
    <property type="project" value="UniProtKB-SubCell"/>
</dbReference>
<protein>
    <submittedName>
        <fullName evidence="9">Carbohydrate ABC transporter permease</fullName>
    </submittedName>
</protein>
<dbReference type="Pfam" id="PF00528">
    <property type="entry name" value="BPD_transp_1"/>
    <property type="match status" value="1"/>
</dbReference>
<evidence type="ECO:0000256" key="3">
    <source>
        <dbReference type="ARBA" id="ARBA00022475"/>
    </source>
</evidence>
<evidence type="ECO:0000256" key="6">
    <source>
        <dbReference type="ARBA" id="ARBA00023136"/>
    </source>
</evidence>
<keyword evidence="3" id="KW-1003">Cell membrane</keyword>
<dbReference type="PROSITE" id="PS50928">
    <property type="entry name" value="ABC_TM1"/>
    <property type="match status" value="1"/>
</dbReference>
<proteinExistence type="inferred from homology"/>
<keyword evidence="2 7" id="KW-0813">Transport</keyword>
<feature type="transmembrane region" description="Helical" evidence="7">
    <location>
        <begin position="256"/>
        <end position="276"/>
    </location>
</feature>
<comment type="similarity">
    <text evidence="7">Belongs to the binding-protein-dependent transport system permease family.</text>
</comment>
<keyword evidence="4 7" id="KW-0812">Transmembrane</keyword>
<gene>
    <name evidence="9" type="ORF">F4Y08_02860</name>
</gene>
<evidence type="ECO:0000256" key="1">
    <source>
        <dbReference type="ARBA" id="ARBA00004651"/>
    </source>
</evidence>
<feature type="transmembrane region" description="Helical" evidence="7">
    <location>
        <begin position="197"/>
        <end position="219"/>
    </location>
</feature>
<dbReference type="SUPFAM" id="SSF161098">
    <property type="entry name" value="MetI-like"/>
    <property type="match status" value="1"/>
</dbReference>
<dbReference type="EMBL" id="VXPY01000015">
    <property type="protein sequence ID" value="MYD89268.1"/>
    <property type="molecule type" value="Genomic_DNA"/>
</dbReference>
<dbReference type="InterPro" id="IPR035906">
    <property type="entry name" value="MetI-like_sf"/>
</dbReference>
<feature type="transmembrane region" description="Helical" evidence="7">
    <location>
        <begin position="122"/>
        <end position="144"/>
    </location>
</feature>
<dbReference type="PANTHER" id="PTHR43744:SF6">
    <property type="entry name" value="ABC TRANSPORTER PERMEASE PROTEIN YESQ-RELATED"/>
    <property type="match status" value="1"/>
</dbReference>
<keyword evidence="5 7" id="KW-1133">Transmembrane helix</keyword>
<evidence type="ECO:0000256" key="7">
    <source>
        <dbReference type="RuleBase" id="RU363032"/>
    </source>
</evidence>
<dbReference type="PANTHER" id="PTHR43744">
    <property type="entry name" value="ABC TRANSPORTER PERMEASE PROTEIN MG189-RELATED-RELATED"/>
    <property type="match status" value="1"/>
</dbReference>
<evidence type="ECO:0000256" key="5">
    <source>
        <dbReference type="ARBA" id="ARBA00022989"/>
    </source>
</evidence>